<evidence type="ECO:0000256" key="1">
    <source>
        <dbReference type="SAM" id="MobiDB-lite"/>
    </source>
</evidence>
<organism evidence="2 3">
    <name type="scientific">Petrolisthes cinctipes</name>
    <name type="common">Flat porcelain crab</name>
    <dbReference type="NCBI Taxonomy" id="88211"/>
    <lineage>
        <taxon>Eukaryota</taxon>
        <taxon>Metazoa</taxon>
        <taxon>Ecdysozoa</taxon>
        <taxon>Arthropoda</taxon>
        <taxon>Crustacea</taxon>
        <taxon>Multicrustacea</taxon>
        <taxon>Malacostraca</taxon>
        <taxon>Eumalacostraca</taxon>
        <taxon>Eucarida</taxon>
        <taxon>Decapoda</taxon>
        <taxon>Pleocyemata</taxon>
        <taxon>Anomura</taxon>
        <taxon>Galatheoidea</taxon>
        <taxon>Porcellanidae</taxon>
        <taxon>Petrolisthes</taxon>
    </lineage>
</organism>
<gene>
    <name evidence="2" type="ORF">Pcinc_036186</name>
</gene>
<name>A0AAE1BW71_PETCI</name>
<dbReference type="EMBL" id="JAWQEG010005577">
    <property type="protein sequence ID" value="KAK3857568.1"/>
    <property type="molecule type" value="Genomic_DNA"/>
</dbReference>
<comment type="caution">
    <text evidence="2">The sequence shown here is derived from an EMBL/GenBank/DDBJ whole genome shotgun (WGS) entry which is preliminary data.</text>
</comment>
<dbReference type="AlphaFoldDB" id="A0AAE1BW71"/>
<proteinExistence type="predicted"/>
<keyword evidence="3" id="KW-1185">Reference proteome</keyword>
<sequence>MNAPSNRGEREDRVEEEEERLRGEQGRKEAIDEKREQENEKGENKRERRYHKREGRINVRRRVEEDVILTDRGENKLEINKGWKMNEIIEMMKIWLEKKKILCIDLHLQASTGHVYMCHEFTSIPRKYDE</sequence>
<dbReference type="Proteomes" id="UP001286313">
    <property type="component" value="Unassembled WGS sequence"/>
</dbReference>
<evidence type="ECO:0000313" key="2">
    <source>
        <dbReference type="EMBL" id="KAK3857568.1"/>
    </source>
</evidence>
<accession>A0AAE1BW71</accession>
<feature type="region of interest" description="Disordered" evidence="1">
    <location>
        <begin position="1"/>
        <end position="54"/>
    </location>
</feature>
<evidence type="ECO:0000313" key="3">
    <source>
        <dbReference type="Proteomes" id="UP001286313"/>
    </source>
</evidence>
<reference evidence="2" key="1">
    <citation type="submission" date="2023-10" db="EMBL/GenBank/DDBJ databases">
        <title>Genome assemblies of two species of porcelain crab, Petrolisthes cinctipes and Petrolisthes manimaculis (Anomura: Porcellanidae).</title>
        <authorList>
            <person name="Angst P."/>
        </authorList>
    </citation>
    <scope>NUCLEOTIDE SEQUENCE</scope>
    <source>
        <strain evidence="2">PB745_01</strain>
        <tissue evidence="2">Gill</tissue>
    </source>
</reference>
<protein>
    <submittedName>
        <fullName evidence="2">Uncharacterized protein</fullName>
    </submittedName>
</protein>
<feature type="compositionally biased region" description="Basic and acidic residues" evidence="1">
    <location>
        <begin position="7"/>
        <end position="46"/>
    </location>
</feature>